<sequence>MCNVVVSETSLLTAAPMGLSSPLSAPKSLRITNGSKFDCLELREQVMYEYCAPGGDGDLLRPSPVHQLEPHSSAVDVMISHALQASIFC</sequence>
<evidence type="ECO:0000313" key="2">
    <source>
        <dbReference type="Proteomes" id="UP000309997"/>
    </source>
</evidence>
<dbReference type="Proteomes" id="UP000309997">
    <property type="component" value="Unassembled WGS sequence"/>
</dbReference>
<dbReference type="EMBL" id="RCHU02000015">
    <property type="protein sequence ID" value="KAL3570751.1"/>
    <property type="molecule type" value="Genomic_DNA"/>
</dbReference>
<protein>
    <submittedName>
        <fullName evidence="1">Uncharacterized protein</fullName>
    </submittedName>
</protein>
<accession>A0ACC4AXH4</accession>
<proteinExistence type="predicted"/>
<reference evidence="1 2" key="1">
    <citation type="journal article" date="2024" name="Plant Biotechnol. J.">
        <title>Genome and CRISPR/Cas9 system of a widespread forest tree (Populus alba) in the world.</title>
        <authorList>
            <person name="Liu Y.J."/>
            <person name="Jiang P.F."/>
            <person name="Han X.M."/>
            <person name="Li X.Y."/>
            <person name="Wang H.M."/>
            <person name="Wang Y.J."/>
            <person name="Wang X.X."/>
            <person name="Zeng Q.Y."/>
        </authorList>
    </citation>
    <scope>NUCLEOTIDE SEQUENCE [LARGE SCALE GENOMIC DNA]</scope>
    <source>
        <strain evidence="2">cv. PAL-ZL1</strain>
    </source>
</reference>
<gene>
    <name evidence="1" type="ORF">D5086_028000</name>
</gene>
<organism evidence="1 2">
    <name type="scientific">Populus alba</name>
    <name type="common">White poplar</name>
    <dbReference type="NCBI Taxonomy" id="43335"/>
    <lineage>
        <taxon>Eukaryota</taxon>
        <taxon>Viridiplantae</taxon>
        <taxon>Streptophyta</taxon>
        <taxon>Embryophyta</taxon>
        <taxon>Tracheophyta</taxon>
        <taxon>Spermatophyta</taxon>
        <taxon>Magnoliopsida</taxon>
        <taxon>eudicotyledons</taxon>
        <taxon>Gunneridae</taxon>
        <taxon>Pentapetalae</taxon>
        <taxon>rosids</taxon>
        <taxon>fabids</taxon>
        <taxon>Malpighiales</taxon>
        <taxon>Salicaceae</taxon>
        <taxon>Saliceae</taxon>
        <taxon>Populus</taxon>
    </lineage>
</organism>
<evidence type="ECO:0000313" key="1">
    <source>
        <dbReference type="EMBL" id="KAL3570751.1"/>
    </source>
</evidence>
<name>A0ACC4AXH4_POPAL</name>
<comment type="caution">
    <text evidence="1">The sequence shown here is derived from an EMBL/GenBank/DDBJ whole genome shotgun (WGS) entry which is preliminary data.</text>
</comment>
<keyword evidence="2" id="KW-1185">Reference proteome</keyword>